<evidence type="ECO:0008006" key="3">
    <source>
        <dbReference type="Google" id="ProtNLM"/>
    </source>
</evidence>
<reference evidence="1 2" key="1">
    <citation type="submission" date="2016-07" db="EMBL/GenBank/DDBJ databases">
        <title>Pervasive Adenine N6-methylation of Active Genes in Fungi.</title>
        <authorList>
            <consortium name="DOE Joint Genome Institute"/>
            <person name="Mondo S.J."/>
            <person name="Dannebaum R.O."/>
            <person name="Kuo R.C."/>
            <person name="Labutti K."/>
            <person name="Haridas S."/>
            <person name="Kuo A."/>
            <person name="Salamov A."/>
            <person name="Ahrendt S.R."/>
            <person name="Lipzen A."/>
            <person name="Sullivan W."/>
            <person name="Andreopoulos W.B."/>
            <person name="Clum A."/>
            <person name="Lindquist E."/>
            <person name="Daum C."/>
            <person name="Ramamoorthy G.K."/>
            <person name="Gryganskyi A."/>
            <person name="Culley D."/>
            <person name="Magnuson J.K."/>
            <person name="James T.Y."/>
            <person name="O'Malley M.A."/>
            <person name="Stajich J.E."/>
            <person name="Spatafora J.W."/>
            <person name="Visel A."/>
            <person name="Grigoriev I.V."/>
        </authorList>
    </citation>
    <scope>NUCLEOTIDE SEQUENCE [LARGE SCALE GENOMIC DNA]</scope>
    <source>
        <strain evidence="1 2">JEL800</strain>
    </source>
</reference>
<proteinExistence type="predicted"/>
<dbReference type="Proteomes" id="UP000193642">
    <property type="component" value="Unassembled WGS sequence"/>
</dbReference>
<comment type="caution">
    <text evidence="1">The sequence shown here is derived from an EMBL/GenBank/DDBJ whole genome shotgun (WGS) entry which is preliminary data.</text>
</comment>
<dbReference type="OrthoDB" id="79149at2759"/>
<evidence type="ECO:0000313" key="2">
    <source>
        <dbReference type="Proteomes" id="UP000193642"/>
    </source>
</evidence>
<name>A0A1Y2CES7_9FUNG</name>
<keyword evidence="2" id="KW-1185">Reference proteome</keyword>
<sequence length="400" mass="45608">MVLPLIPLETTQHIFRTLLNDAPASYAMKEYCALRLVCREWNKAITATPIRCRVHLKSVSVDPAPLCISPITLNPYEYPLVANCHHDNRADLFVTMKISSEIWPALDTLQQLKDYVKESIGASIGFSSVQVTEIIANASKCKPIKPFIEAYEETFGEETQSTFIQAIKNSSNEMPPIELYQAINFEAIFFFEDEEEDDANTDASYEAFTGLRQLVVAEPDQYFNESFTLCKELSCLVIKSGSHMHEFWDTIQRCPPSLKHIWYQEFDFHLPYLTDIDNVENHENAVAVPFKLESIGLSGSGYVHPTSIDRFVELVRRVPAYCETLSQLQTIVITLPVELDHGRAVMFDSIKATTEFFDSLTLIPSLQQVLLITNEQEKWESAVKLNQWDKMFTVSIINLE</sequence>
<evidence type="ECO:0000313" key="1">
    <source>
        <dbReference type="EMBL" id="ORY45568.1"/>
    </source>
</evidence>
<gene>
    <name evidence="1" type="ORF">BCR33DRAFT_765394</name>
</gene>
<dbReference type="AlphaFoldDB" id="A0A1Y2CES7"/>
<protein>
    <recommendedName>
        <fullName evidence="3">F-box domain-containing protein</fullName>
    </recommendedName>
</protein>
<accession>A0A1Y2CES7</accession>
<dbReference type="EMBL" id="MCGO01000019">
    <property type="protein sequence ID" value="ORY45568.1"/>
    <property type="molecule type" value="Genomic_DNA"/>
</dbReference>
<organism evidence="1 2">
    <name type="scientific">Rhizoclosmatium globosum</name>
    <dbReference type="NCBI Taxonomy" id="329046"/>
    <lineage>
        <taxon>Eukaryota</taxon>
        <taxon>Fungi</taxon>
        <taxon>Fungi incertae sedis</taxon>
        <taxon>Chytridiomycota</taxon>
        <taxon>Chytridiomycota incertae sedis</taxon>
        <taxon>Chytridiomycetes</taxon>
        <taxon>Chytridiales</taxon>
        <taxon>Chytriomycetaceae</taxon>
        <taxon>Rhizoclosmatium</taxon>
    </lineage>
</organism>